<dbReference type="STRING" id="529505.SAMN05421761_10910"/>
<evidence type="ECO:0000313" key="3">
    <source>
        <dbReference type="EMBL" id="SIS95179.1"/>
    </source>
</evidence>
<gene>
    <name evidence="3" type="ORF">SAMN05421761_10910</name>
</gene>
<dbReference type="InterPro" id="IPR001789">
    <property type="entry name" value="Sig_transdc_resp-reg_receiver"/>
</dbReference>
<dbReference type="SMART" id="SM00448">
    <property type="entry name" value="REC"/>
    <property type="match status" value="1"/>
</dbReference>
<dbReference type="PANTHER" id="PTHR44520:SF1">
    <property type="entry name" value="TWO-COMPONENT SYSTEM REGULATORY PROTEIN"/>
    <property type="match status" value="1"/>
</dbReference>
<accession>A0A1N7NAE9</accession>
<dbReference type="SUPFAM" id="SSF52172">
    <property type="entry name" value="CheY-like"/>
    <property type="match status" value="1"/>
</dbReference>
<dbReference type="OrthoDB" id="7631574at2"/>
<reference evidence="4" key="1">
    <citation type="submission" date="2017-01" db="EMBL/GenBank/DDBJ databases">
        <authorList>
            <person name="Varghese N."/>
            <person name="Submissions S."/>
        </authorList>
    </citation>
    <scope>NUCLEOTIDE SEQUENCE [LARGE SCALE GENOMIC DNA]</scope>
    <source>
        <strain evidence="4">DSM 46698</strain>
    </source>
</reference>
<dbReference type="Proteomes" id="UP000186026">
    <property type="component" value="Unassembled WGS sequence"/>
</dbReference>
<dbReference type="InterPro" id="IPR011006">
    <property type="entry name" value="CheY-like_superfamily"/>
</dbReference>
<dbReference type="RefSeq" id="WP_076501474.1">
    <property type="nucleotide sequence ID" value="NZ_FTOP01000009.1"/>
</dbReference>
<evidence type="ECO:0000259" key="2">
    <source>
        <dbReference type="PROSITE" id="PS50110"/>
    </source>
</evidence>
<keyword evidence="1" id="KW-0597">Phosphoprotein</keyword>
<evidence type="ECO:0000313" key="4">
    <source>
        <dbReference type="Proteomes" id="UP000186026"/>
    </source>
</evidence>
<sequence length="144" mass="16750">MVAIDILLVEDNSSDAELSLRAIKKYDSGLQVLHLEDGEKVLHFIKNSKDKYNINSLKLIILDLKIPKINGLEVLAFIKESSQFKNTPIVMLTSSMEEKDIEAAFKKGVNSYLVKPMIYEEYTKMMHEMLQYWIDYYHNSQQDE</sequence>
<protein>
    <submittedName>
        <fullName evidence="3">Response regulator receiver domain-containing protein</fullName>
    </submittedName>
</protein>
<name>A0A1N7NAE9_9BACT</name>
<evidence type="ECO:0000256" key="1">
    <source>
        <dbReference type="PROSITE-ProRule" id="PRU00169"/>
    </source>
</evidence>
<dbReference type="InterPro" id="IPR052893">
    <property type="entry name" value="TCS_response_regulator"/>
</dbReference>
<dbReference type="PROSITE" id="PS50110">
    <property type="entry name" value="RESPONSE_REGULATORY"/>
    <property type="match status" value="1"/>
</dbReference>
<dbReference type="EMBL" id="FTOP01000009">
    <property type="protein sequence ID" value="SIS95179.1"/>
    <property type="molecule type" value="Genomic_DNA"/>
</dbReference>
<organism evidence="3 4">
    <name type="scientific">Belliella pelovolcani</name>
    <dbReference type="NCBI Taxonomy" id="529505"/>
    <lineage>
        <taxon>Bacteria</taxon>
        <taxon>Pseudomonadati</taxon>
        <taxon>Bacteroidota</taxon>
        <taxon>Cytophagia</taxon>
        <taxon>Cytophagales</taxon>
        <taxon>Cyclobacteriaceae</taxon>
        <taxon>Belliella</taxon>
    </lineage>
</organism>
<dbReference type="Gene3D" id="3.40.50.2300">
    <property type="match status" value="1"/>
</dbReference>
<dbReference type="CDD" id="cd17557">
    <property type="entry name" value="REC_Rcp-like"/>
    <property type="match status" value="1"/>
</dbReference>
<dbReference type="AlphaFoldDB" id="A0A1N7NAE9"/>
<dbReference type="Pfam" id="PF00072">
    <property type="entry name" value="Response_reg"/>
    <property type="match status" value="1"/>
</dbReference>
<feature type="modified residue" description="4-aspartylphosphate" evidence="1">
    <location>
        <position position="63"/>
    </location>
</feature>
<proteinExistence type="predicted"/>
<keyword evidence="4" id="KW-1185">Reference proteome</keyword>
<dbReference type="GO" id="GO:0000160">
    <property type="term" value="P:phosphorelay signal transduction system"/>
    <property type="evidence" value="ECO:0007669"/>
    <property type="project" value="InterPro"/>
</dbReference>
<dbReference type="PANTHER" id="PTHR44520">
    <property type="entry name" value="RESPONSE REGULATOR RCP1-RELATED"/>
    <property type="match status" value="1"/>
</dbReference>
<feature type="domain" description="Response regulatory" evidence="2">
    <location>
        <begin position="5"/>
        <end position="130"/>
    </location>
</feature>